<evidence type="ECO:0000256" key="10">
    <source>
        <dbReference type="RuleBase" id="RU361270"/>
    </source>
</evidence>
<accession>A0AA37SYH9</accession>
<evidence type="ECO:0000256" key="4">
    <source>
        <dbReference type="ARBA" id="ARBA00011881"/>
    </source>
</evidence>
<keyword evidence="13" id="KW-1185">Reference proteome</keyword>
<organism evidence="12 13">
    <name type="scientific">Agaribacter marinus</name>
    <dbReference type="NCBI Taxonomy" id="1431249"/>
    <lineage>
        <taxon>Bacteria</taxon>
        <taxon>Pseudomonadati</taxon>
        <taxon>Pseudomonadota</taxon>
        <taxon>Gammaproteobacteria</taxon>
        <taxon>Alteromonadales</taxon>
        <taxon>Alteromonadaceae</taxon>
        <taxon>Agaribacter</taxon>
    </lineage>
</organism>
<dbReference type="RefSeq" id="WP_284216575.1">
    <property type="nucleotide sequence ID" value="NZ_BSOT01000005.1"/>
</dbReference>
<evidence type="ECO:0000256" key="5">
    <source>
        <dbReference type="ARBA" id="ARBA00012609"/>
    </source>
</evidence>
<dbReference type="PANTHER" id="PTHR10395:SF7">
    <property type="entry name" value="5-HYDROXYISOURATE HYDROLASE"/>
    <property type="match status" value="1"/>
</dbReference>
<feature type="binding site" evidence="9">
    <location>
        <position position="41"/>
    </location>
    <ligand>
        <name>substrate</name>
    </ligand>
</feature>
<comment type="function">
    <text evidence="2">Catalyzes the hydrolysis of 5-hydroxyisourate (HIU) to 2-oxo-4-hydroxy-4-carboxy-5-ureidoimidazoline (OHCU).</text>
</comment>
<comment type="subunit">
    <text evidence="4 10">Homotetramer.</text>
</comment>
<comment type="caution">
    <text evidence="12">The sequence shown here is derived from an EMBL/GenBank/DDBJ whole genome shotgun (WGS) entry which is preliminary data.</text>
</comment>
<keyword evidence="7 10" id="KW-0659">Purine metabolism</keyword>
<evidence type="ECO:0000256" key="6">
    <source>
        <dbReference type="ARBA" id="ARBA00017539"/>
    </source>
</evidence>
<evidence type="ECO:0000256" key="2">
    <source>
        <dbReference type="ARBA" id="ARBA00002704"/>
    </source>
</evidence>
<dbReference type="AlphaFoldDB" id="A0AA37SYH9"/>
<dbReference type="PROSITE" id="PS00768">
    <property type="entry name" value="TRANSTHYRETIN_1"/>
    <property type="match status" value="1"/>
</dbReference>
<evidence type="ECO:0000259" key="11">
    <source>
        <dbReference type="Pfam" id="PF00576"/>
    </source>
</evidence>
<dbReference type="InterPro" id="IPR014306">
    <property type="entry name" value="Hydroxyisourate_hydrolase"/>
</dbReference>
<evidence type="ECO:0000256" key="9">
    <source>
        <dbReference type="PIRSR" id="PIRSR600895-51"/>
    </source>
</evidence>
<dbReference type="InterPro" id="IPR023416">
    <property type="entry name" value="Transthyretin/HIU_hydrolase_d"/>
</dbReference>
<feature type="domain" description="Transthyretin/hydroxyisourate hydrolase" evidence="11">
    <location>
        <begin position="4"/>
        <end position="106"/>
    </location>
</feature>
<dbReference type="InterPro" id="IPR036817">
    <property type="entry name" value="Transthyretin/HIU_hydrolase_sf"/>
</dbReference>
<dbReference type="InterPro" id="IPR000895">
    <property type="entry name" value="Transthyretin/HIU_hydrolase"/>
</dbReference>
<comment type="catalytic activity">
    <reaction evidence="1 10">
        <text>5-hydroxyisourate + H2O = 5-hydroxy-2-oxo-4-ureido-2,5-dihydro-1H-imidazole-5-carboxylate + H(+)</text>
        <dbReference type="Rhea" id="RHEA:23736"/>
        <dbReference type="ChEBI" id="CHEBI:15377"/>
        <dbReference type="ChEBI" id="CHEBI:15378"/>
        <dbReference type="ChEBI" id="CHEBI:18072"/>
        <dbReference type="ChEBI" id="CHEBI:58639"/>
        <dbReference type="EC" id="3.5.2.17"/>
    </reaction>
</comment>
<evidence type="ECO:0000256" key="1">
    <source>
        <dbReference type="ARBA" id="ARBA00001043"/>
    </source>
</evidence>
<dbReference type="GO" id="GO:0033971">
    <property type="term" value="F:hydroxyisourate hydrolase activity"/>
    <property type="evidence" value="ECO:0007669"/>
    <property type="project" value="UniProtKB-EC"/>
</dbReference>
<dbReference type="PANTHER" id="PTHR10395">
    <property type="entry name" value="URICASE AND TRANSTHYRETIN-RELATED"/>
    <property type="match status" value="1"/>
</dbReference>
<dbReference type="PROSITE" id="PS00769">
    <property type="entry name" value="TRANSTHYRETIN_2"/>
    <property type="match status" value="1"/>
</dbReference>
<dbReference type="Pfam" id="PF00576">
    <property type="entry name" value="Transthyretin"/>
    <property type="match status" value="1"/>
</dbReference>
<dbReference type="GO" id="GO:0006144">
    <property type="term" value="P:purine nucleobase metabolic process"/>
    <property type="evidence" value="ECO:0007669"/>
    <property type="project" value="UniProtKB-KW"/>
</dbReference>
<feature type="binding site" evidence="9">
    <location>
        <position position="104"/>
    </location>
    <ligand>
        <name>substrate</name>
    </ligand>
</feature>
<evidence type="ECO:0000256" key="8">
    <source>
        <dbReference type="ARBA" id="ARBA00022801"/>
    </source>
</evidence>
<evidence type="ECO:0000313" key="13">
    <source>
        <dbReference type="Proteomes" id="UP001156601"/>
    </source>
</evidence>
<dbReference type="NCBIfam" id="TIGR02962">
    <property type="entry name" value="hdxy_isourate"/>
    <property type="match status" value="1"/>
</dbReference>
<name>A0AA37SYH9_9ALTE</name>
<comment type="similarity">
    <text evidence="3 10">Belongs to the transthyretin family. 5-hydroxyisourate hydrolase subfamily.</text>
</comment>
<evidence type="ECO:0000256" key="7">
    <source>
        <dbReference type="ARBA" id="ARBA00022631"/>
    </source>
</evidence>
<keyword evidence="8 10" id="KW-0378">Hydrolase</keyword>
<evidence type="ECO:0000313" key="12">
    <source>
        <dbReference type="EMBL" id="GLR70271.1"/>
    </source>
</evidence>
<dbReference type="PRINTS" id="PR00189">
    <property type="entry name" value="TRNSTHYRETIN"/>
</dbReference>
<dbReference type="CDD" id="cd05822">
    <property type="entry name" value="TLP_HIUase"/>
    <property type="match status" value="1"/>
</dbReference>
<dbReference type="InterPro" id="IPR023418">
    <property type="entry name" value="Thyroxine_BS"/>
</dbReference>
<dbReference type="Gene3D" id="2.60.40.180">
    <property type="entry name" value="Transthyretin/hydroxyisourate hydrolase domain"/>
    <property type="match status" value="1"/>
</dbReference>
<sequence>MNSLSSHVLDTTTGKPAANMQISLTAPDGETVSSITNADGRCKEWGEITFVAGTYSLRFHCKEYLLNTHRESFYPHVDIAFDITENGGHYHVPLLISPYGFSSYRGS</sequence>
<evidence type="ECO:0000256" key="3">
    <source>
        <dbReference type="ARBA" id="ARBA00009850"/>
    </source>
</evidence>
<protein>
    <recommendedName>
        <fullName evidence="6 10">5-hydroxyisourate hydrolase</fullName>
        <shortName evidence="10">HIU hydrolase</shortName>
        <shortName evidence="10">HIUHase</shortName>
        <ecNumber evidence="5 10">3.5.2.17</ecNumber>
    </recommendedName>
</protein>
<dbReference type="Proteomes" id="UP001156601">
    <property type="component" value="Unassembled WGS sequence"/>
</dbReference>
<dbReference type="InterPro" id="IPR023419">
    <property type="entry name" value="Transthyretin_CS"/>
</dbReference>
<dbReference type="EMBL" id="BSOT01000005">
    <property type="protein sequence ID" value="GLR70271.1"/>
    <property type="molecule type" value="Genomic_DNA"/>
</dbReference>
<dbReference type="SUPFAM" id="SSF49472">
    <property type="entry name" value="Transthyretin (synonym: prealbumin)"/>
    <property type="match status" value="1"/>
</dbReference>
<gene>
    <name evidence="12" type="ORF">GCM10007852_11790</name>
</gene>
<feature type="binding site" evidence="9">
    <location>
        <position position="7"/>
    </location>
    <ligand>
        <name>substrate</name>
    </ligand>
</feature>
<reference evidence="12" key="2">
    <citation type="submission" date="2023-01" db="EMBL/GenBank/DDBJ databases">
        <title>Draft genome sequence of Agaribacter marinus strain NBRC 110023.</title>
        <authorList>
            <person name="Sun Q."/>
            <person name="Mori K."/>
        </authorList>
    </citation>
    <scope>NUCLEOTIDE SEQUENCE</scope>
    <source>
        <strain evidence="12">NBRC 110023</strain>
    </source>
</reference>
<reference evidence="12" key="1">
    <citation type="journal article" date="2014" name="Int. J. Syst. Evol. Microbiol.">
        <title>Complete genome sequence of Corynebacterium casei LMG S-19264T (=DSM 44701T), isolated from a smear-ripened cheese.</title>
        <authorList>
            <consortium name="US DOE Joint Genome Institute (JGI-PGF)"/>
            <person name="Walter F."/>
            <person name="Albersmeier A."/>
            <person name="Kalinowski J."/>
            <person name="Ruckert C."/>
        </authorList>
    </citation>
    <scope>NUCLEOTIDE SEQUENCE</scope>
    <source>
        <strain evidence="12">NBRC 110023</strain>
    </source>
</reference>
<proteinExistence type="inferred from homology"/>
<dbReference type="EC" id="3.5.2.17" evidence="5 10"/>